<dbReference type="GeneID" id="36379193"/>
<evidence type="ECO:0000313" key="1">
    <source>
        <dbReference type="EMBL" id="CEF66828.1"/>
    </source>
</evidence>
<organism evidence="1">
    <name type="scientific">Strongyloides ratti</name>
    <name type="common">Parasitic roundworm</name>
    <dbReference type="NCBI Taxonomy" id="34506"/>
    <lineage>
        <taxon>Eukaryota</taxon>
        <taxon>Metazoa</taxon>
        <taxon>Ecdysozoa</taxon>
        <taxon>Nematoda</taxon>
        <taxon>Chromadorea</taxon>
        <taxon>Rhabditida</taxon>
        <taxon>Tylenchina</taxon>
        <taxon>Panagrolaimomorpha</taxon>
        <taxon>Strongyloidoidea</taxon>
        <taxon>Strongyloididae</taxon>
        <taxon>Strongyloides</taxon>
    </lineage>
</organism>
<evidence type="ECO:0000313" key="2">
    <source>
        <dbReference type="Proteomes" id="UP000035682"/>
    </source>
</evidence>
<dbReference type="AlphaFoldDB" id="A0A090LFB3"/>
<reference evidence="3" key="2">
    <citation type="submission" date="2020-12" db="UniProtKB">
        <authorList>
            <consortium name="WormBaseParasite"/>
        </authorList>
    </citation>
    <scope>IDENTIFICATION</scope>
</reference>
<sequence length="391" mass="45776">MGGQTSKVGQAYKKFFKRKKLRNKKNDDEHTKLLSLQSCGDILSYGCIAKQMTVICCKNLEELDKMNGFLETVSRQLKESIDVLIDDYKRTLTESKRDISTYLEDIENHNMSINKPTKKCNGLPEEFKDIQNTVENGRLLYNILLEKMENCDEYLGSFKEFVETTFHKSISLKKISIRQNLTNRLKKGLKENNIVDCIDIICQILVATNCSISENEMSLIMDTYSKKIDQMFEFYSKLIKGIEFYGNKHFSKSTESQQFLNTILEDARYECSELFDILIKIKDSTDEFHDESNVIVYTCKYFLAVSVTGFWLEITPREHDDFDEINGFFYDSLIQYFYALKAYNGINNKKIFMPETFEDTLREICQQYPNIIKNTGLKKFLKNQLKVTFEF</sequence>
<proteinExistence type="predicted"/>
<protein>
    <submittedName>
        <fullName evidence="1 3">Uncharacterized protein</fullName>
    </submittedName>
</protein>
<dbReference type="EMBL" id="LN609529">
    <property type="protein sequence ID" value="CEF66828.1"/>
    <property type="molecule type" value="Genomic_DNA"/>
</dbReference>
<dbReference type="OrthoDB" id="5807207at2759"/>
<dbReference type="WormBase" id="SRAE_2000149400">
    <property type="protein sequence ID" value="SRP10533"/>
    <property type="gene ID" value="WBGene00261699"/>
</dbReference>
<dbReference type="CTD" id="36379193"/>
<accession>A0A090LFB3</accession>
<name>A0A090LFB3_STRRB</name>
<evidence type="ECO:0000313" key="4">
    <source>
        <dbReference type="WormBase" id="SRAE_2000149400"/>
    </source>
</evidence>
<dbReference type="RefSeq" id="XP_024506028.1">
    <property type="nucleotide sequence ID" value="XM_024652453.1"/>
</dbReference>
<evidence type="ECO:0000313" key="3">
    <source>
        <dbReference type="WBParaSite" id="SRAE_2000149400.1"/>
    </source>
</evidence>
<reference evidence="1 2" key="1">
    <citation type="submission" date="2014-09" db="EMBL/GenBank/DDBJ databases">
        <authorList>
            <person name="Martin A.A."/>
        </authorList>
    </citation>
    <scope>NUCLEOTIDE SEQUENCE</scope>
    <source>
        <strain evidence="2">ED321</strain>
        <strain evidence="1">ED321 Heterogonic</strain>
    </source>
</reference>
<dbReference type="Proteomes" id="UP000035682">
    <property type="component" value="Unplaced"/>
</dbReference>
<dbReference type="WBParaSite" id="SRAE_2000149400.1">
    <property type="protein sequence ID" value="SRAE_2000149400.1"/>
    <property type="gene ID" value="WBGene00261699"/>
</dbReference>
<keyword evidence="2" id="KW-1185">Reference proteome</keyword>
<gene>
    <name evidence="1 3 4" type="ORF">SRAE_2000149400</name>
</gene>